<evidence type="ECO:0000313" key="7">
    <source>
        <dbReference type="EMBL" id="RSJ06334.1"/>
    </source>
</evidence>
<feature type="transmembrane region" description="Helical" evidence="6">
    <location>
        <begin position="436"/>
        <end position="456"/>
    </location>
</feature>
<feature type="transmembrane region" description="Helical" evidence="6">
    <location>
        <begin position="147"/>
        <end position="168"/>
    </location>
</feature>
<dbReference type="InterPro" id="IPR002293">
    <property type="entry name" value="AA/rel_permease1"/>
</dbReference>
<dbReference type="GO" id="GO:0015171">
    <property type="term" value="F:amino acid transmembrane transporter activity"/>
    <property type="evidence" value="ECO:0007669"/>
    <property type="project" value="TreeGrafter"/>
</dbReference>
<feature type="transmembrane region" description="Helical" evidence="6">
    <location>
        <begin position="85"/>
        <end position="104"/>
    </location>
</feature>
<name>A0A3R9L8C3_STRMT</name>
<reference evidence="7 8" key="1">
    <citation type="submission" date="2018-11" db="EMBL/GenBank/DDBJ databases">
        <title>Species Designations Belie Phenotypic and Genotypic Heterogeneity in Oral Streptococci.</title>
        <authorList>
            <person name="Velsko I."/>
        </authorList>
    </citation>
    <scope>NUCLEOTIDE SEQUENCE [LARGE SCALE GENOMIC DNA]</scope>
    <source>
        <strain evidence="7 8">BCC07</strain>
    </source>
</reference>
<keyword evidence="3 6" id="KW-0812">Transmembrane</keyword>
<evidence type="ECO:0000256" key="6">
    <source>
        <dbReference type="SAM" id="Phobius"/>
    </source>
</evidence>
<dbReference type="PANTHER" id="PTHR43243:SF4">
    <property type="entry name" value="CATIONIC AMINO ACID TRANSPORTER 4"/>
    <property type="match status" value="1"/>
</dbReference>
<dbReference type="Proteomes" id="UP000273244">
    <property type="component" value="Unassembled WGS sequence"/>
</dbReference>
<feature type="transmembrane region" description="Helical" evidence="6">
    <location>
        <begin position="355"/>
        <end position="372"/>
    </location>
</feature>
<evidence type="ECO:0000256" key="1">
    <source>
        <dbReference type="ARBA" id="ARBA00004141"/>
    </source>
</evidence>
<evidence type="ECO:0000256" key="3">
    <source>
        <dbReference type="ARBA" id="ARBA00022692"/>
    </source>
</evidence>
<comment type="subcellular location">
    <subcellularLocation>
        <location evidence="1">Membrane</location>
        <topology evidence="1">Multi-pass membrane protein</topology>
    </subcellularLocation>
</comment>
<feature type="transmembrane region" description="Helical" evidence="6">
    <location>
        <begin position="211"/>
        <end position="236"/>
    </location>
</feature>
<evidence type="ECO:0000313" key="8">
    <source>
        <dbReference type="Proteomes" id="UP000273244"/>
    </source>
</evidence>
<feature type="transmembrane region" description="Helical" evidence="6">
    <location>
        <begin position="180"/>
        <end position="199"/>
    </location>
</feature>
<feature type="transmembrane region" description="Helical" evidence="6">
    <location>
        <begin position="378"/>
        <end position="397"/>
    </location>
</feature>
<dbReference type="EMBL" id="RJOG01000015">
    <property type="protein sequence ID" value="RSJ06334.1"/>
    <property type="molecule type" value="Genomic_DNA"/>
</dbReference>
<dbReference type="Gene3D" id="1.20.1740.10">
    <property type="entry name" value="Amino acid/polyamine transporter I"/>
    <property type="match status" value="1"/>
</dbReference>
<dbReference type="GO" id="GO:0016020">
    <property type="term" value="C:membrane"/>
    <property type="evidence" value="ECO:0007669"/>
    <property type="project" value="UniProtKB-SubCell"/>
</dbReference>
<evidence type="ECO:0000256" key="5">
    <source>
        <dbReference type="ARBA" id="ARBA00023136"/>
    </source>
</evidence>
<evidence type="ECO:0000256" key="4">
    <source>
        <dbReference type="ARBA" id="ARBA00022989"/>
    </source>
</evidence>
<feature type="transmembrane region" description="Helical" evidence="6">
    <location>
        <begin position="21"/>
        <end position="41"/>
    </location>
</feature>
<feature type="transmembrane region" description="Helical" evidence="6">
    <location>
        <begin position="257"/>
        <end position="281"/>
    </location>
</feature>
<feature type="transmembrane region" description="Helical" evidence="6">
    <location>
        <begin position="409"/>
        <end position="430"/>
    </location>
</feature>
<keyword evidence="4 6" id="KW-1133">Transmembrane helix</keyword>
<keyword evidence="5 6" id="KW-0472">Membrane</keyword>
<keyword evidence="2" id="KW-0813">Transport</keyword>
<dbReference type="PANTHER" id="PTHR43243">
    <property type="entry name" value="INNER MEMBRANE TRANSPORTER YGJI-RELATED"/>
    <property type="match status" value="1"/>
</dbReference>
<dbReference type="PIRSF" id="PIRSF006060">
    <property type="entry name" value="AA_transporter"/>
    <property type="match status" value="1"/>
</dbReference>
<sequence>MNIFRTKNVSLDKTEMHRHLKLWDLILLGIGAMVGTGVFTITGTAAATLAGPALVISIVISALCVGLSALFFAEFASRVPATGGAYSYLYAILGEFPAWLAGWLTMMEFMTAISGVASGWAAYFKGLLSQYGIALPQALNGTFNPQAGTFVDLLPILVLVLVTSLVLLNAKAALRFNSMLVILKFSALALFVLVGIWHIKLDNWSNFAPYGFGQIYGASTGIMAGASLMFFGFLGFESISMAVDEVKTPQKNIPRGIVLSLSIVTILYALVTLVLTGVVHYSHLNVDDAVAFALRSVGISWAANYVSLVAILTLITVCISMTYALSRMIYSLARDGLMPVAFKELTKTSKVPKNATILTGLASAVAAGIFPLASIAAFLNICTLAYLIMLAYGLIRLRKEKGMPKSGEFKTPLVPLLPILSIIICLSFMLQYNMETWIAFLVALLIGSIIYFTYGYQHSILEMIRTSENNK</sequence>
<dbReference type="Pfam" id="PF13520">
    <property type="entry name" value="AA_permease_2"/>
    <property type="match status" value="1"/>
</dbReference>
<dbReference type="AlphaFoldDB" id="A0A3R9L8C3"/>
<proteinExistence type="predicted"/>
<protein>
    <submittedName>
        <fullName evidence="7">Putative amino acid permease YhdG</fullName>
    </submittedName>
</protein>
<gene>
    <name evidence="7" type="primary">yhdG</name>
    <name evidence="7" type="ORF">D8837_05725</name>
</gene>
<dbReference type="RefSeq" id="WP_125456492.1">
    <property type="nucleotide sequence ID" value="NZ_RJOG01000015.1"/>
</dbReference>
<feature type="transmembrane region" description="Helical" evidence="6">
    <location>
        <begin position="53"/>
        <end position="73"/>
    </location>
</feature>
<feature type="transmembrane region" description="Helical" evidence="6">
    <location>
        <begin position="301"/>
        <end position="325"/>
    </location>
</feature>
<comment type="caution">
    <text evidence="7">The sequence shown here is derived from an EMBL/GenBank/DDBJ whole genome shotgun (WGS) entry which is preliminary data.</text>
</comment>
<accession>A0A3R9L8C3</accession>
<evidence type="ECO:0000256" key="2">
    <source>
        <dbReference type="ARBA" id="ARBA00022448"/>
    </source>
</evidence>
<organism evidence="7 8">
    <name type="scientific">Streptococcus mitis</name>
    <dbReference type="NCBI Taxonomy" id="28037"/>
    <lineage>
        <taxon>Bacteria</taxon>
        <taxon>Bacillati</taxon>
        <taxon>Bacillota</taxon>
        <taxon>Bacilli</taxon>
        <taxon>Lactobacillales</taxon>
        <taxon>Streptococcaceae</taxon>
        <taxon>Streptococcus</taxon>
        <taxon>Streptococcus mitis group</taxon>
    </lineage>
</organism>